<dbReference type="Gene3D" id="3.30.559.10">
    <property type="entry name" value="Chloramphenicol acetyltransferase-like domain"/>
    <property type="match status" value="3"/>
</dbReference>
<dbReference type="PANTHER" id="PTHR31896:SF59">
    <property type="entry name" value="ACETYLTRANSFERASE"/>
    <property type="match status" value="1"/>
</dbReference>
<evidence type="ECO:0000256" key="1">
    <source>
        <dbReference type="ARBA" id="ARBA00022679"/>
    </source>
</evidence>
<dbReference type="InterPro" id="IPR051283">
    <property type="entry name" value="Sec_Metabolite_Acyltrans"/>
</dbReference>
<organism evidence="2">
    <name type="scientific">Aegilops tauschii</name>
    <name type="common">Tausch's goatgrass</name>
    <name type="synonym">Aegilops squarrosa</name>
    <dbReference type="NCBI Taxonomy" id="37682"/>
    <lineage>
        <taxon>Eukaryota</taxon>
        <taxon>Viridiplantae</taxon>
        <taxon>Streptophyta</taxon>
        <taxon>Embryophyta</taxon>
        <taxon>Tracheophyta</taxon>
        <taxon>Spermatophyta</taxon>
        <taxon>Magnoliopsida</taxon>
        <taxon>Liliopsida</taxon>
        <taxon>Poales</taxon>
        <taxon>Poaceae</taxon>
        <taxon>BOP clade</taxon>
        <taxon>Pooideae</taxon>
        <taxon>Triticodae</taxon>
        <taxon>Triticeae</taxon>
        <taxon>Triticinae</taxon>
        <taxon>Aegilops</taxon>
    </lineage>
</organism>
<dbReference type="GO" id="GO:0016747">
    <property type="term" value="F:acyltransferase activity, transferring groups other than amino-acyl groups"/>
    <property type="evidence" value="ECO:0007669"/>
    <property type="project" value="UniProtKB-ARBA"/>
</dbReference>
<dbReference type="EnsemblPlants" id="EMT06483">
    <property type="protein sequence ID" value="EMT06483"/>
    <property type="gene ID" value="F775_10472"/>
</dbReference>
<sequence length="343" mass="36840">MEGAEFIQAVAPGVTVADINEPLYSPRVVQSFFPFLGLHGVDAAAGAHPLLAAQVTELADGVFVAMSLNHAIADGAAFWHLFNTWAEFRRESDDAISSPLPVHRRWFADGFAVPVPLPFGKLEDIHVSTRTDGHPSSVHEECILHFSAESVKKLKAKANAEMSGNGSGTTTNSSLQALLAHLWIAASRARRLAPDQKDIVHPPSSDAGANWMAYRLPTRATRWHSSRRCPPSPEYQGQDAGVLKIHVLESWPKNPRFACMSSHPTATDTVVTGGSPRFDVYGNDFGWGQPVAVRTGPANKAEGSANVYEGRGGRGSITLEVCLAPDVLARLVADEEFMSAASA</sequence>
<name>M8BIA9_AEGTA</name>
<keyword evidence="1" id="KW-0808">Transferase</keyword>
<dbReference type="InterPro" id="IPR023213">
    <property type="entry name" value="CAT-like_dom_sf"/>
</dbReference>
<evidence type="ECO:0000313" key="2">
    <source>
        <dbReference type="EnsemblPlants" id="EMT06483"/>
    </source>
</evidence>
<proteinExistence type="predicted"/>
<dbReference type="PANTHER" id="PTHR31896">
    <property type="entry name" value="FAMILY REGULATORY PROTEIN, PUTATIVE (AFU_ORTHOLOGUE AFUA_3G14730)-RELATED"/>
    <property type="match status" value="1"/>
</dbReference>
<dbReference type="AlphaFoldDB" id="M8BIA9"/>
<dbReference type="ExpressionAtlas" id="M8BIA9">
    <property type="expression patterns" value="baseline"/>
</dbReference>
<accession>M8BIA9</accession>
<dbReference type="Pfam" id="PF02458">
    <property type="entry name" value="Transferase"/>
    <property type="match status" value="2"/>
</dbReference>
<reference evidence="2" key="1">
    <citation type="submission" date="2015-06" db="UniProtKB">
        <authorList>
            <consortium name="EnsemblPlants"/>
        </authorList>
    </citation>
    <scope>IDENTIFICATION</scope>
</reference>
<protein>
    <submittedName>
        <fullName evidence="2">Putative acetyltransferase</fullName>
    </submittedName>
</protein>